<gene>
    <name evidence="1" type="ORF">ACLA_014230</name>
</gene>
<dbReference type="RefSeq" id="XP_001274412.1">
    <property type="nucleotide sequence ID" value="XM_001274411.1"/>
</dbReference>
<proteinExistence type="predicted"/>
<dbReference type="VEuPathDB" id="FungiDB:ACLA_014230"/>
<evidence type="ECO:0000313" key="1">
    <source>
        <dbReference type="EMBL" id="EAW12986.1"/>
    </source>
</evidence>
<keyword evidence="2" id="KW-1185">Reference proteome</keyword>
<dbReference type="Proteomes" id="UP000006701">
    <property type="component" value="Unassembled WGS sequence"/>
</dbReference>
<dbReference type="OrthoDB" id="10635376at2759"/>
<dbReference type="GeneID" id="4706363"/>
<reference evidence="1 2" key="1">
    <citation type="journal article" date="2008" name="PLoS Genet.">
        <title>Genomic islands in the pathogenic filamentous fungus Aspergillus fumigatus.</title>
        <authorList>
            <person name="Fedorova N.D."/>
            <person name="Khaldi N."/>
            <person name="Joardar V.S."/>
            <person name="Maiti R."/>
            <person name="Amedeo P."/>
            <person name="Anderson M.J."/>
            <person name="Crabtree J."/>
            <person name="Silva J.C."/>
            <person name="Badger J.H."/>
            <person name="Albarraq A."/>
            <person name="Angiuoli S."/>
            <person name="Bussey H."/>
            <person name="Bowyer P."/>
            <person name="Cotty P.J."/>
            <person name="Dyer P.S."/>
            <person name="Egan A."/>
            <person name="Galens K."/>
            <person name="Fraser-Liggett C.M."/>
            <person name="Haas B.J."/>
            <person name="Inman J.M."/>
            <person name="Kent R."/>
            <person name="Lemieux S."/>
            <person name="Malavazi I."/>
            <person name="Orvis J."/>
            <person name="Roemer T."/>
            <person name="Ronning C.M."/>
            <person name="Sundaram J.P."/>
            <person name="Sutton G."/>
            <person name="Turner G."/>
            <person name="Venter J.C."/>
            <person name="White O.R."/>
            <person name="Whitty B.R."/>
            <person name="Youngman P."/>
            <person name="Wolfe K.H."/>
            <person name="Goldman G.H."/>
            <person name="Wortman J.R."/>
            <person name="Jiang B."/>
            <person name="Denning D.W."/>
            <person name="Nierman W.C."/>
        </authorList>
    </citation>
    <scope>NUCLEOTIDE SEQUENCE [LARGE SCALE GENOMIC DNA]</scope>
    <source>
        <strain evidence="2">ATCC 1007 / CBS 513.65 / DSM 816 / NCTC 3887 / NRRL 1</strain>
    </source>
</reference>
<accession>A1CB68</accession>
<dbReference type="AlphaFoldDB" id="A1CB68"/>
<dbReference type="STRING" id="344612.A1CB68"/>
<evidence type="ECO:0000313" key="2">
    <source>
        <dbReference type="Proteomes" id="UP000006701"/>
    </source>
</evidence>
<dbReference type="EMBL" id="DS027049">
    <property type="protein sequence ID" value="EAW12986.1"/>
    <property type="molecule type" value="Genomic_DNA"/>
</dbReference>
<dbReference type="KEGG" id="act:ACLA_014230"/>
<name>A1CB68_ASPCL</name>
<dbReference type="HOGENOM" id="CLU_1481624_0_0_1"/>
<protein>
    <submittedName>
        <fullName evidence="1">Uncharacterized protein</fullName>
    </submittedName>
</protein>
<organism evidence="1 2">
    <name type="scientific">Aspergillus clavatus (strain ATCC 1007 / CBS 513.65 / DSM 816 / NCTC 3887 / NRRL 1 / QM 1276 / 107)</name>
    <dbReference type="NCBI Taxonomy" id="344612"/>
    <lineage>
        <taxon>Eukaryota</taxon>
        <taxon>Fungi</taxon>
        <taxon>Dikarya</taxon>
        <taxon>Ascomycota</taxon>
        <taxon>Pezizomycotina</taxon>
        <taxon>Eurotiomycetes</taxon>
        <taxon>Eurotiomycetidae</taxon>
        <taxon>Eurotiales</taxon>
        <taxon>Aspergillaceae</taxon>
        <taxon>Aspergillus</taxon>
        <taxon>Aspergillus subgen. Fumigati</taxon>
    </lineage>
</organism>
<sequence>MHTFCSTDGFPRMAQVESAGTLNMSRESGDSSDLPSPLFWNTHVLPQRENDIEQMIKWDVRTLLERCVKQSDSNWGSEMFTAEQERRWLEKAEKVRTDLFNGTRIDTTGRHRSVYARTMITNLSRYERRIGKGRVVIIDGYEVSKESLTPVVEESVATSQESKVPQGRLVHELRLSGKSDWG</sequence>